<name>A0A6J5KTK7_9CAUD</name>
<protein>
    <submittedName>
        <fullName evidence="1">Uncharacterized protein</fullName>
    </submittedName>
</protein>
<proteinExistence type="predicted"/>
<reference evidence="1" key="1">
    <citation type="submission" date="2020-04" db="EMBL/GenBank/DDBJ databases">
        <authorList>
            <person name="Chiriac C."/>
            <person name="Salcher M."/>
            <person name="Ghai R."/>
            <person name="Kavagutti S V."/>
        </authorList>
    </citation>
    <scope>NUCLEOTIDE SEQUENCE</scope>
</reference>
<dbReference type="EMBL" id="LR796172">
    <property type="protein sequence ID" value="CAB4123549.1"/>
    <property type="molecule type" value="Genomic_DNA"/>
</dbReference>
<evidence type="ECO:0000313" key="1">
    <source>
        <dbReference type="EMBL" id="CAB4123549.1"/>
    </source>
</evidence>
<organism evidence="1">
    <name type="scientific">uncultured Caudovirales phage</name>
    <dbReference type="NCBI Taxonomy" id="2100421"/>
    <lineage>
        <taxon>Viruses</taxon>
        <taxon>Duplodnaviria</taxon>
        <taxon>Heunggongvirae</taxon>
        <taxon>Uroviricota</taxon>
        <taxon>Caudoviricetes</taxon>
        <taxon>Peduoviridae</taxon>
        <taxon>Maltschvirus</taxon>
        <taxon>Maltschvirus maltsch</taxon>
    </lineage>
</organism>
<gene>
    <name evidence="1" type="ORF">UFOVP48_29</name>
</gene>
<accession>A0A6J5KTK7</accession>
<sequence length="50" mass="5545">MSAYFDMAIRGLAALGMFAVMMFLLGYTYASIPLVVAKTCTPSFIDRIFK</sequence>